<accession>A0AAU8J9Y0</accession>
<dbReference type="InterPro" id="IPR006073">
    <property type="entry name" value="GTP-bd"/>
</dbReference>
<dbReference type="GO" id="GO:0005525">
    <property type="term" value="F:GTP binding"/>
    <property type="evidence" value="ECO:0007669"/>
    <property type="project" value="InterPro"/>
</dbReference>
<protein>
    <submittedName>
        <fullName evidence="2">GTPase</fullName>
    </submittedName>
</protein>
<dbReference type="EMBL" id="CP159837">
    <property type="protein sequence ID" value="XCM35599.1"/>
    <property type="molecule type" value="Genomic_DNA"/>
</dbReference>
<organism evidence="2">
    <name type="scientific">Planktothricoides raciborskii GIHE-MW2</name>
    <dbReference type="NCBI Taxonomy" id="2792601"/>
    <lineage>
        <taxon>Bacteria</taxon>
        <taxon>Bacillati</taxon>
        <taxon>Cyanobacteriota</taxon>
        <taxon>Cyanophyceae</taxon>
        <taxon>Oscillatoriophycideae</taxon>
        <taxon>Oscillatoriales</taxon>
        <taxon>Oscillatoriaceae</taxon>
        <taxon>Planktothricoides</taxon>
    </lineage>
</organism>
<evidence type="ECO:0000259" key="1">
    <source>
        <dbReference type="Pfam" id="PF01926"/>
    </source>
</evidence>
<dbReference type="InterPro" id="IPR027417">
    <property type="entry name" value="P-loop_NTPase"/>
</dbReference>
<sequence length="197" mass="22380">MRTLAVFGQAGSGKTSLCNSLFGLDWKTDPAIDCTKYIFQYEGNFVSSLNGNQLPKWKLHDTPGVGASEDIHQNRLQELLDTFHQVDVIVWVIQADTRALRVDQEAILDLTSNGQKIPESHLILAINQIDRVHPENWDEVNNIPSPEQQEIIPDKISLAHKRFSPYLPISIEHIIPCSTVKRYGLDRLVYTIHQPFL</sequence>
<dbReference type="RefSeq" id="WP_354634939.1">
    <property type="nucleotide sequence ID" value="NZ_CP159837.1"/>
</dbReference>
<gene>
    <name evidence="2" type="ORF">ABWT76_004290</name>
</gene>
<reference evidence="2" key="1">
    <citation type="submission" date="2024-07" db="EMBL/GenBank/DDBJ databases">
        <authorList>
            <person name="Kim Y.J."/>
            <person name="Jeong J.Y."/>
        </authorList>
    </citation>
    <scope>NUCLEOTIDE SEQUENCE</scope>
    <source>
        <strain evidence="2">GIHE-MW2</strain>
    </source>
</reference>
<feature type="domain" description="G" evidence="1">
    <location>
        <begin position="4"/>
        <end position="126"/>
    </location>
</feature>
<dbReference type="SUPFAM" id="SSF52540">
    <property type="entry name" value="P-loop containing nucleoside triphosphate hydrolases"/>
    <property type="match status" value="1"/>
</dbReference>
<dbReference type="Pfam" id="PF01926">
    <property type="entry name" value="MMR_HSR1"/>
    <property type="match status" value="1"/>
</dbReference>
<dbReference type="Gene3D" id="3.40.50.300">
    <property type="entry name" value="P-loop containing nucleotide triphosphate hydrolases"/>
    <property type="match status" value="1"/>
</dbReference>
<evidence type="ECO:0000313" key="2">
    <source>
        <dbReference type="EMBL" id="XCM35599.1"/>
    </source>
</evidence>
<name>A0AAU8J9Y0_9CYAN</name>
<dbReference type="AlphaFoldDB" id="A0AAU8J9Y0"/>
<proteinExistence type="predicted"/>